<gene>
    <name evidence="3" type="ORF">QJT81_00160</name>
</gene>
<dbReference type="InterPro" id="IPR012337">
    <property type="entry name" value="RNaseH-like_sf"/>
</dbReference>
<accession>A0AA95HEG8</accession>
<organism evidence="3">
    <name type="scientific">Candidatus Thiothrix putei</name>
    <dbReference type="NCBI Taxonomy" id="3080811"/>
    <lineage>
        <taxon>Bacteria</taxon>
        <taxon>Pseudomonadati</taxon>
        <taxon>Pseudomonadota</taxon>
        <taxon>Gammaproteobacteria</taxon>
        <taxon>Thiotrichales</taxon>
        <taxon>Thiotrichaceae</taxon>
        <taxon>Thiothrix</taxon>
    </lineage>
</organism>
<feature type="domain" description="Transposase IS701-like DDE" evidence="2">
    <location>
        <begin position="15"/>
        <end position="258"/>
    </location>
</feature>
<dbReference type="AlphaFoldDB" id="A0AA95HEG8"/>
<proteinExistence type="predicted"/>
<dbReference type="SUPFAM" id="SSF53098">
    <property type="entry name" value="Ribonuclease H-like"/>
    <property type="match status" value="1"/>
</dbReference>
<dbReference type="Proteomes" id="UP001301326">
    <property type="component" value="Chromosome"/>
</dbReference>
<evidence type="ECO:0000259" key="2">
    <source>
        <dbReference type="Pfam" id="PF13546"/>
    </source>
</evidence>
<reference evidence="3" key="2">
    <citation type="submission" date="2023-04" db="EMBL/GenBank/DDBJ databases">
        <authorList>
            <person name="Beletskiy A.V."/>
            <person name="Mardanov A.V."/>
            <person name="Ravin N.V."/>
        </authorList>
    </citation>
    <scope>NUCLEOTIDE SEQUENCE</scope>
    <source>
        <strain evidence="3">GKL-02</strain>
    </source>
</reference>
<keyword evidence="1" id="KW-0472">Membrane</keyword>
<evidence type="ECO:0000256" key="1">
    <source>
        <dbReference type="SAM" id="Phobius"/>
    </source>
</evidence>
<sequence length="473" mass="54521">MLVDLYQSLHHFKSEFSRQRAWLLFCAIILSFLAATEMSGVTSMCRYWLSDERGYHRLLHFFRAGSYHPERLRASWQRWVLSHAPLVEVAGRLVVLGDHTHVVKDGGRMPGVVSLRETSETQSKPDYFRGQCWGAVGLLVGSLSACFCLPLSLQIHQGFRYLGEEDANDPTLKLGTRVVQMALSFAQVNDRPVWLVLDAFFATASVFRLARSVWSVALQQPLVQVITRAKKNYVAYFPAPPKPPGRRGRQRQYGMKLVLWEAFDHADFFREVTLCIYGKEESVRLMSHTLWWKPLGQPLQFVWAVTSRGPILLMCSDLVLDAETILTLYCRRTRIETLFDALKNTMGAFRFHFWSRYLPRHSRRPTANRHLKAPQAQHLPTVVACWQAMETFVLCACIATGLLQLFSLKYHEGLWKQQVLYLRTRSRELPSENTVRQILAPLLARQLLRSPPKAFWWRINAAVNGDEDDDRQT</sequence>
<reference evidence="3" key="1">
    <citation type="journal article" date="2023" name="Int. J. Mol. Sci.">
        <title>Metagenomics Revealed a New Genus 'Candidatus Thiocaldithrix dubininis' gen. nov., sp. nov. and a New Species 'Candidatus Thiothrix putei' sp. nov. in the Family Thiotrichaceae, Some Members of Which Have Traits of Both Na+- and H+-Motive Energetics.</title>
        <authorList>
            <person name="Ravin N.V."/>
            <person name="Muntyan M.S."/>
            <person name="Smolyakov D.D."/>
            <person name="Rudenko T.S."/>
            <person name="Beletsky A.V."/>
            <person name="Mardanov A.V."/>
            <person name="Grabovich M.Y."/>
        </authorList>
    </citation>
    <scope>NUCLEOTIDE SEQUENCE</scope>
    <source>
        <strain evidence="3">GKL-02</strain>
    </source>
</reference>
<name>A0AA95HEG8_9GAMM</name>
<dbReference type="Pfam" id="PF13546">
    <property type="entry name" value="DDE_5"/>
    <property type="match status" value="1"/>
</dbReference>
<keyword evidence="1" id="KW-1133">Transmembrane helix</keyword>
<dbReference type="EMBL" id="CP124756">
    <property type="protein sequence ID" value="WGZ94438.1"/>
    <property type="molecule type" value="Genomic_DNA"/>
</dbReference>
<keyword evidence="1" id="KW-0812">Transmembrane</keyword>
<feature type="transmembrane region" description="Helical" evidence="1">
    <location>
        <begin position="21"/>
        <end position="49"/>
    </location>
</feature>
<dbReference type="KEGG" id="tput:QJT81_00160"/>
<dbReference type="InterPro" id="IPR038721">
    <property type="entry name" value="IS701-like_DDE_dom"/>
</dbReference>
<protein>
    <submittedName>
        <fullName evidence="3">Transposase</fullName>
    </submittedName>
</protein>
<evidence type="ECO:0000313" key="3">
    <source>
        <dbReference type="EMBL" id="WGZ94438.1"/>
    </source>
</evidence>